<dbReference type="Proteomes" id="UP001171620">
    <property type="component" value="Unassembled WGS sequence"/>
</dbReference>
<dbReference type="EMBL" id="PVHK01000052">
    <property type="protein sequence ID" value="PRH42757.1"/>
    <property type="molecule type" value="Genomic_DNA"/>
</dbReference>
<feature type="chain" id="PRO_5015050110" evidence="2">
    <location>
        <begin position="28"/>
        <end position="167"/>
    </location>
</feature>
<keyword evidence="2" id="KW-0732">Signal</keyword>
<name>A0A132DLX9_BURVI</name>
<protein>
    <submittedName>
        <fullName evidence="4">Peptide-binding protein</fullName>
    </submittedName>
</protein>
<proteinExistence type="predicted"/>
<accession>A0A132DLX9</accession>
<dbReference type="AlphaFoldDB" id="A0A132DLX9"/>
<feature type="region of interest" description="Disordered" evidence="1">
    <location>
        <begin position="108"/>
        <end position="167"/>
    </location>
</feature>
<evidence type="ECO:0000313" key="5">
    <source>
        <dbReference type="Proteomes" id="UP000237632"/>
    </source>
</evidence>
<gene>
    <name evidence="4" type="ORF">C6T65_07800</name>
    <name evidence="3" type="ORF">QZM33_29080</name>
</gene>
<evidence type="ECO:0000256" key="1">
    <source>
        <dbReference type="SAM" id="MobiDB-lite"/>
    </source>
</evidence>
<reference evidence="3" key="2">
    <citation type="submission" date="2023-07" db="EMBL/GenBank/DDBJ databases">
        <title>A collection of bacterial strains from the Burkholderia cepacia Research Laboratory and Repository.</title>
        <authorList>
            <person name="Lipuma J."/>
            <person name="Spilker T."/>
            <person name="Caverly L."/>
        </authorList>
    </citation>
    <scope>NUCLEOTIDE SEQUENCE</scope>
    <source>
        <strain evidence="3">AU44268</strain>
    </source>
</reference>
<comment type="caution">
    <text evidence="4">The sequence shown here is derived from an EMBL/GenBank/DDBJ whole genome shotgun (WGS) entry which is preliminary data.</text>
</comment>
<sequence>MAERAKRKIGRWVAGALCALLVPLALAQPPRGGAGFGAQGFGHGFGHGLGAGTRAYGQPAAGVPVWRRGAPAGGVRSGGVNGYGARWGLRPTPSYGHYAAQNPYRPISADSRQVPHPSGGGNVPLRAGSIRADVARYNEERGGRPMPPPRAQEESGRSPFFSPFYRN</sequence>
<dbReference type="Proteomes" id="UP000237632">
    <property type="component" value="Unassembled WGS sequence"/>
</dbReference>
<evidence type="ECO:0000256" key="2">
    <source>
        <dbReference type="SAM" id="SignalP"/>
    </source>
</evidence>
<evidence type="ECO:0000313" key="4">
    <source>
        <dbReference type="EMBL" id="PRH42757.1"/>
    </source>
</evidence>
<organism evidence="4 5">
    <name type="scientific">Burkholderia vietnamiensis</name>
    <dbReference type="NCBI Taxonomy" id="60552"/>
    <lineage>
        <taxon>Bacteria</taxon>
        <taxon>Pseudomonadati</taxon>
        <taxon>Pseudomonadota</taxon>
        <taxon>Betaproteobacteria</taxon>
        <taxon>Burkholderiales</taxon>
        <taxon>Burkholderiaceae</taxon>
        <taxon>Burkholderia</taxon>
        <taxon>Burkholderia cepacia complex</taxon>
    </lineage>
</organism>
<reference evidence="4 5" key="1">
    <citation type="submission" date="2018-03" db="EMBL/GenBank/DDBJ databases">
        <authorList>
            <person name="Nguyen K."/>
            <person name="Fouts D."/>
            <person name="Sutton G."/>
        </authorList>
    </citation>
    <scope>NUCLEOTIDE SEQUENCE [LARGE SCALE GENOMIC DNA]</scope>
    <source>
        <strain evidence="4 5">AU3578</strain>
    </source>
</reference>
<feature type="signal peptide" evidence="2">
    <location>
        <begin position="1"/>
        <end position="27"/>
    </location>
</feature>
<evidence type="ECO:0000313" key="3">
    <source>
        <dbReference type="EMBL" id="MDN7798999.1"/>
    </source>
</evidence>
<dbReference type="RefSeq" id="WP_034192510.1">
    <property type="nucleotide sequence ID" value="NZ_CAAAFK010000004.1"/>
</dbReference>
<dbReference type="EMBL" id="JAUJRV010000038">
    <property type="protein sequence ID" value="MDN7798999.1"/>
    <property type="molecule type" value="Genomic_DNA"/>
</dbReference>
<dbReference type="GeneID" id="45680957"/>
<feature type="compositionally biased region" description="Basic and acidic residues" evidence="1">
    <location>
        <begin position="133"/>
        <end position="143"/>
    </location>
</feature>